<evidence type="ECO:0000313" key="2">
    <source>
        <dbReference type="Proteomes" id="UP000587880"/>
    </source>
</evidence>
<gene>
    <name evidence="1" type="ORF">HF849_08560</name>
</gene>
<organism evidence="1 2">
    <name type="scientific">Clostridium beijerinckii</name>
    <name type="common">Clostridium MP</name>
    <dbReference type="NCBI Taxonomy" id="1520"/>
    <lineage>
        <taxon>Bacteria</taxon>
        <taxon>Bacillati</taxon>
        <taxon>Bacillota</taxon>
        <taxon>Clostridia</taxon>
        <taxon>Eubacteriales</taxon>
        <taxon>Clostridiaceae</taxon>
        <taxon>Clostridium</taxon>
    </lineage>
</organism>
<protein>
    <submittedName>
        <fullName evidence="1">Uncharacterized protein</fullName>
    </submittedName>
</protein>
<name>A0A7X9XP53_CLOBE</name>
<dbReference type="AlphaFoldDB" id="A0A7X9XP53"/>
<evidence type="ECO:0000313" key="1">
    <source>
        <dbReference type="EMBL" id="NMF04805.1"/>
    </source>
</evidence>
<dbReference type="Proteomes" id="UP000587880">
    <property type="component" value="Unassembled WGS sequence"/>
</dbReference>
<accession>A0A7X9XP53</accession>
<comment type="caution">
    <text evidence="1">The sequence shown here is derived from an EMBL/GenBank/DDBJ whole genome shotgun (WGS) entry which is preliminary data.</text>
</comment>
<reference evidence="1 2" key="1">
    <citation type="submission" date="2020-04" db="EMBL/GenBank/DDBJ databases">
        <authorList>
            <person name="Hitch T.C.A."/>
            <person name="Wylensek D."/>
            <person name="Clavel T."/>
        </authorList>
    </citation>
    <scope>NUCLEOTIDE SEQUENCE [LARGE SCALE GENOMIC DNA]</scope>
    <source>
        <strain evidence="1 2">WB01_NA02</strain>
    </source>
</reference>
<proteinExistence type="predicted"/>
<sequence>MNIARRNKDYAVVPVSKEIMMDDSKITSCTQDASPKGVLLTSILGTTYNLRIKTIKFLTKHFTKA</sequence>
<dbReference type="RefSeq" id="WP_168981703.1">
    <property type="nucleotide sequence ID" value="NZ_JABAGD010000012.1"/>
</dbReference>
<dbReference type="EMBL" id="JABAGD010000012">
    <property type="protein sequence ID" value="NMF04805.1"/>
    <property type="molecule type" value="Genomic_DNA"/>
</dbReference>